<dbReference type="SUPFAM" id="SSF56436">
    <property type="entry name" value="C-type lectin-like"/>
    <property type="match status" value="1"/>
</dbReference>
<dbReference type="OrthoDB" id="7984201at2759"/>
<dbReference type="GO" id="GO:0008081">
    <property type="term" value="F:phosphoric diester hydrolase activity"/>
    <property type="evidence" value="ECO:0007669"/>
    <property type="project" value="InterPro"/>
</dbReference>
<evidence type="ECO:0000256" key="1">
    <source>
        <dbReference type="ARBA" id="ARBA00004370"/>
    </source>
</evidence>
<evidence type="ECO:0000256" key="4">
    <source>
        <dbReference type="ARBA" id="ARBA00023136"/>
    </source>
</evidence>
<reference evidence="6" key="1">
    <citation type="submission" date="2022-11" db="UniProtKB">
        <authorList>
            <consortium name="EnsemblMetazoa"/>
        </authorList>
    </citation>
    <scope>IDENTIFICATION</scope>
</reference>
<organism evidence="6 7">
    <name type="scientific">Patiria miniata</name>
    <name type="common">Bat star</name>
    <name type="synonym">Asterina miniata</name>
    <dbReference type="NCBI Taxonomy" id="46514"/>
    <lineage>
        <taxon>Eukaryota</taxon>
        <taxon>Metazoa</taxon>
        <taxon>Echinodermata</taxon>
        <taxon>Eleutherozoa</taxon>
        <taxon>Asterozoa</taxon>
        <taxon>Asteroidea</taxon>
        <taxon>Valvatacea</taxon>
        <taxon>Valvatida</taxon>
        <taxon>Asterinidae</taxon>
        <taxon>Patiria</taxon>
    </lineage>
</organism>
<keyword evidence="2" id="KW-0812">Transmembrane</keyword>
<dbReference type="PANTHER" id="PTHR35518">
    <property type="entry name" value="MAINTENANCE OF TELOMOERE CAPPING"/>
    <property type="match status" value="1"/>
</dbReference>
<evidence type="ECO:0000313" key="6">
    <source>
        <dbReference type="EnsemblMetazoa" id="XP_038069666.1"/>
    </source>
</evidence>
<evidence type="ECO:0000313" key="7">
    <source>
        <dbReference type="Proteomes" id="UP000887568"/>
    </source>
</evidence>
<evidence type="ECO:0000256" key="3">
    <source>
        <dbReference type="ARBA" id="ARBA00022989"/>
    </source>
</evidence>
<dbReference type="AlphaFoldDB" id="A0A914B2E0"/>
<dbReference type="InterPro" id="IPR051008">
    <property type="entry name" value="Telomere_Capping_Maintenance"/>
</dbReference>
<dbReference type="RefSeq" id="XP_038069666.1">
    <property type="nucleotide sequence ID" value="XM_038213738.1"/>
</dbReference>
<dbReference type="SUPFAM" id="SSF51695">
    <property type="entry name" value="PLC-like phosphodiesterases"/>
    <property type="match status" value="1"/>
</dbReference>
<feature type="chain" id="PRO_5037203029" description="PLC-like phosphodiesterase" evidence="5">
    <location>
        <begin position="24"/>
        <end position="474"/>
    </location>
</feature>
<dbReference type="EnsemblMetazoa" id="XM_038213738.1">
    <property type="protein sequence ID" value="XP_038069666.1"/>
    <property type="gene ID" value="LOC119738778"/>
</dbReference>
<evidence type="ECO:0000256" key="5">
    <source>
        <dbReference type="SAM" id="SignalP"/>
    </source>
</evidence>
<dbReference type="Gene3D" id="3.20.20.190">
    <property type="entry name" value="Phosphatidylinositol (PI) phosphodiesterase"/>
    <property type="match status" value="1"/>
</dbReference>
<dbReference type="Gene3D" id="3.10.100.10">
    <property type="entry name" value="Mannose-Binding Protein A, subunit A"/>
    <property type="match status" value="1"/>
</dbReference>
<evidence type="ECO:0008006" key="8">
    <source>
        <dbReference type="Google" id="ProtNLM"/>
    </source>
</evidence>
<feature type="signal peptide" evidence="5">
    <location>
        <begin position="1"/>
        <end position="23"/>
    </location>
</feature>
<dbReference type="PANTHER" id="PTHR35518:SF2">
    <property type="entry name" value="MAINTENANCE OF TELOMERE CAPPING PROTEIN 6"/>
    <property type="match status" value="1"/>
</dbReference>
<keyword evidence="7" id="KW-1185">Reference proteome</keyword>
<name>A0A914B2E0_PATMI</name>
<dbReference type="InterPro" id="IPR016187">
    <property type="entry name" value="CTDL_fold"/>
</dbReference>
<keyword evidence="5" id="KW-0732">Signal</keyword>
<dbReference type="GO" id="GO:0006629">
    <property type="term" value="P:lipid metabolic process"/>
    <property type="evidence" value="ECO:0007669"/>
    <property type="project" value="InterPro"/>
</dbReference>
<keyword evidence="3" id="KW-1133">Transmembrane helix</keyword>
<keyword evidence="4" id="KW-0472">Membrane</keyword>
<dbReference type="PROSITE" id="PS50007">
    <property type="entry name" value="PIPLC_X_DOMAIN"/>
    <property type="match status" value="1"/>
</dbReference>
<evidence type="ECO:0000256" key="2">
    <source>
        <dbReference type="ARBA" id="ARBA00022692"/>
    </source>
</evidence>
<dbReference type="InterPro" id="IPR016186">
    <property type="entry name" value="C-type_lectin-like/link_sf"/>
</dbReference>
<proteinExistence type="predicted"/>
<comment type="subcellular location">
    <subcellularLocation>
        <location evidence="1">Membrane</location>
    </subcellularLocation>
</comment>
<dbReference type="GeneID" id="119738778"/>
<sequence>MTCPRFLVAVIVFLVTAVAQVGAQADATCTGISKDVSCKKCRDNTHKCMPGEVPVDDWLIATAKQQRELQIDEPWNRLQMLDAHNGYNTRAWGYGVNDTCPWSPPNPYPMDCNNYANQEFSFTDLLNMGVRAVEIDNWFCFNEMRMAHLGSTIDLECSVYDRLFSDGIKEIADWINLPGNGEEMVKIYMNEKFDQGNDDSVNNPLRDYMGERILTPADLKNTYGGQWPTPRQLRKAGKNVVIATGSTAGSGEVYPHGGVYIHKIYWEDLQMRYFTSYPQCGTKNLTNALRYYSDSTHYGNSTHLKHDGPTNGAGVIYDFTEFVKCRVQYPATDMITPDLIKTALFTWAEGQPDAKLTKESCVWISKTDWRWYLSNDCSTKLKYACQSTTDPDDWTVSTSAVSYDPSSDACPTGYKFSVPQDGFRHQKLKDASKDNSVWINTTPWLPNGAGTPSCGQLMSLVALLVCLFISNNFY</sequence>
<dbReference type="InterPro" id="IPR017946">
    <property type="entry name" value="PLC-like_Pdiesterase_TIM-brl"/>
</dbReference>
<dbReference type="OMA" id="HTNDQLF"/>
<accession>A0A914B2E0</accession>
<protein>
    <recommendedName>
        <fullName evidence="8">PLC-like phosphodiesterase</fullName>
    </recommendedName>
</protein>
<dbReference type="GO" id="GO:0016020">
    <property type="term" value="C:membrane"/>
    <property type="evidence" value="ECO:0007669"/>
    <property type="project" value="UniProtKB-SubCell"/>
</dbReference>
<dbReference type="Proteomes" id="UP000887568">
    <property type="component" value="Unplaced"/>
</dbReference>